<evidence type="ECO:0000313" key="2">
    <source>
        <dbReference type="EMBL" id="GMS78717.1"/>
    </source>
</evidence>
<dbReference type="Proteomes" id="UP001432027">
    <property type="component" value="Unassembled WGS sequence"/>
</dbReference>
<feature type="compositionally biased region" description="Acidic residues" evidence="1">
    <location>
        <begin position="327"/>
        <end position="356"/>
    </location>
</feature>
<organism evidence="2 3">
    <name type="scientific">Pristionchus entomophagus</name>
    <dbReference type="NCBI Taxonomy" id="358040"/>
    <lineage>
        <taxon>Eukaryota</taxon>
        <taxon>Metazoa</taxon>
        <taxon>Ecdysozoa</taxon>
        <taxon>Nematoda</taxon>
        <taxon>Chromadorea</taxon>
        <taxon>Rhabditida</taxon>
        <taxon>Rhabditina</taxon>
        <taxon>Diplogasteromorpha</taxon>
        <taxon>Diplogasteroidea</taxon>
        <taxon>Neodiplogasteridae</taxon>
        <taxon>Pristionchus</taxon>
    </lineage>
</organism>
<proteinExistence type="predicted"/>
<comment type="caution">
    <text evidence="2">The sequence shown here is derived from an EMBL/GenBank/DDBJ whole genome shotgun (WGS) entry which is preliminary data.</text>
</comment>
<evidence type="ECO:0000256" key="1">
    <source>
        <dbReference type="SAM" id="MobiDB-lite"/>
    </source>
</evidence>
<name>A0AAV5S738_9BILA</name>
<gene>
    <name evidence="2" type="ORF">PENTCL1PPCAC_892</name>
</gene>
<reference evidence="2" key="1">
    <citation type="submission" date="2023-10" db="EMBL/GenBank/DDBJ databases">
        <title>Genome assembly of Pristionchus species.</title>
        <authorList>
            <person name="Yoshida K."/>
            <person name="Sommer R.J."/>
        </authorList>
    </citation>
    <scope>NUCLEOTIDE SEQUENCE</scope>
    <source>
        <strain evidence="2">RS0144</strain>
    </source>
</reference>
<dbReference type="AlphaFoldDB" id="A0AAV5S738"/>
<sequence>MNTISEHSRSKAIKLEAESLTISQNIYRPYTTKNGSVHYECYYAKRFCEDCGIFLTSFFFKIRFAKRGGLYYIRAEKTGEKSPKMARQEEFHLPFHCLAYFTAKEAIERADLILRRFNFEECLLQEIKIEDNFLEYFEHAISTWSFAKIKIESCSLILNLSYSTQKRFASLLLSAKPIDIELQSCGYVGDIDASFLSKFAQTAPFVEFSDFTMHEAFYEEYGDGTEWDPNDTVTSDNELPSFLPRFKYLHMHRLLVNTDSLIRALLDRVKIARDGTWEFRITRTFKEAEIAAVMGPNYASYQNEEGPAWYNTTEGVRIRAIETGRIEDEDQDGNNDDNDGDEDQNDEDEEDEEYEDQLWSCRVEFVGDDI</sequence>
<protein>
    <recommendedName>
        <fullName evidence="4">F-box domain-containing protein</fullName>
    </recommendedName>
</protein>
<evidence type="ECO:0000313" key="3">
    <source>
        <dbReference type="Proteomes" id="UP001432027"/>
    </source>
</evidence>
<accession>A0AAV5S738</accession>
<feature type="region of interest" description="Disordered" evidence="1">
    <location>
        <begin position="323"/>
        <end position="358"/>
    </location>
</feature>
<dbReference type="EMBL" id="BTSX01000001">
    <property type="protein sequence ID" value="GMS78717.1"/>
    <property type="molecule type" value="Genomic_DNA"/>
</dbReference>
<evidence type="ECO:0008006" key="4">
    <source>
        <dbReference type="Google" id="ProtNLM"/>
    </source>
</evidence>
<keyword evidence="3" id="KW-1185">Reference proteome</keyword>